<evidence type="ECO:0000313" key="8">
    <source>
        <dbReference type="Proteomes" id="UP000044938"/>
    </source>
</evidence>
<accession>A0A655ARE9</accession>
<dbReference type="AlphaFoldDB" id="A0A655ARE9"/>
<dbReference type="Proteomes" id="UP000039217">
    <property type="component" value="Unassembled WGS sequence"/>
</dbReference>
<gene>
    <name evidence="4" type="ORF">ERS007661_03336</name>
    <name evidence="5" type="ORF">ERS007679_00967</name>
    <name evidence="2" type="ORF">ERS007681_00769</name>
    <name evidence="6" type="ORF">ERS007720_02798</name>
    <name evidence="3" type="ORF">ERS027646_04026</name>
</gene>
<dbReference type="Proteomes" id="UP000044938">
    <property type="component" value="Unassembled WGS sequence"/>
</dbReference>
<name>A0A655ARE9_MYCTX</name>
<evidence type="ECO:0000256" key="1">
    <source>
        <dbReference type="SAM" id="MobiDB-lite"/>
    </source>
</evidence>
<dbReference type="EMBL" id="CSAD01000091">
    <property type="protein sequence ID" value="COV07308.1"/>
    <property type="molecule type" value="Genomic_DNA"/>
</dbReference>
<evidence type="ECO:0000313" key="3">
    <source>
        <dbReference type="EMBL" id="CKT70511.1"/>
    </source>
</evidence>
<reference evidence="7 8" key="1">
    <citation type="submission" date="2015-03" db="EMBL/GenBank/DDBJ databases">
        <authorList>
            <consortium name="Pathogen Informatics"/>
        </authorList>
    </citation>
    <scope>NUCLEOTIDE SEQUENCE [LARGE SCALE GENOMIC DNA]</scope>
    <source>
        <strain evidence="3 11">Bir 172</strain>
        <strain evidence="4 7">D00501624</strain>
        <strain evidence="5 9">G09801536</strain>
        <strain evidence="2 10">G09901357</strain>
        <strain evidence="6 8">M09401471</strain>
    </source>
</reference>
<dbReference type="EMBL" id="CFOE01000061">
    <property type="protein sequence ID" value="CFE37549.1"/>
    <property type="molecule type" value="Genomic_DNA"/>
</dbReference>
<dbReference type="EMBL" id="CQQC01001448">
    <property type="protein sequence ID" value="CNV95732.1"/>
    <property type="molecule type" value="Genomic_DNA"/>
</dbReference>
<evidence type="ECO:0000313" key="7">
    <source>
        <dbReference type="Proteomes" id="UP000039217"/>
    </source>
</evidence>
<dbReference type="EMBL" id="CSAJ01000388">
    <property type="protein sequence ID" value="COW52734.1"/>
    <property type="molecule type" value="Genomic_DNA"/>
</dbReference>
<evidence type="ECO:0000313" key="10">
    <source>
        <dbReference type="Proteomes" id="UP000048289"/>
    </source>
</evidence>
<evidence type="ECO:0000313" key="4">
    <source>
        <dbReference type="EMBL" id="CNV95732.1"/>
    </source>
</evidence>
<evidence type="ECO:0000313" key="5">
    <source>
        <dbReference type="EMBL" id="COV07308.1"/>
    </source>
</evidence>
<dbReference type="Proteomes" id="UP000045842">
    <property type="component" value="Unassembled WGS sequence"/>
</dbReference>
<evidence type="ECO:0000313" key="9">
    <source>
        <dbReference type="Proteomes" id="UP000045842"/>
    </source>
</evidence>
<organism evidence="3 11">
    <name type="scientific">Mycobacterium tuberculosis</name>
    <dbReference type="NCBI Taxonomy" id="1773"/>
    <lineage>
        <taxon>Bacteria</taxon>
        <taxon>Bacillati</taxon>
        <taxon>Actinomycetota</taxon>
        <taxon>Actinomycetes</taxon>
        <taxon>Mycobacteriales</taxon>
        <taxon>Mycobacteriaceae</taxon>
        <taxon>Mycobacterium</taxon>
        <taxon>Mycobacterium tuberculosis complex</taxon>
    </lineage>
</organism>
<feature type="region of interest" description="Disordered" evidence="1">
    <location>
        <begin position="65"/>
        <end position="86"/>
    </location>
</feature>
<evidence type="ECO:0000313" key="11">
    <source>
        <dbReference type="Proteomes" id="UP000048948"/>
    </source>
</evidence>
<dbReference type="Proteomes" id="UP000048948">
    <property type="component" value="Unassembled WGS sequence"/>
</dbReference>
<evidence type="ECO:0000313" key="2">
    <source>
        <dbReference type="EMBL" id="CFE37549.1"/>
    </source>
</evidence>
<sequence>MGSGTRRGAAIRSPTFNCAKGVQPSNFIKGWLPVASTSRPEASRSRNTSLRPLGNTLIIGRATMRSRSSSDHTMGRSPLRMSSPKATSAPVSARKILVDAVRQPDSLRSASIGFLSVRCSGPRLSWLIATTGTSSSFANSFRCRENSDTSTCRDSYFLPEVISCR</sequence>
<protein>
    <submittedName>
        <fullName evidence="3">Uncharacterized protein</fullName>
    </submittedName>
</protein>
<dbReference type="EMBL" id="CNGE01001091">
    <property type="protein sequence ID" value="CKT70511.1"/>
    <property type="molecule type" value="Genomic_DNA"/>
</dbReference>
<evidence type="ECO:0000313" key="6">
    <source>
        <dbReference type="EMBL" id="COW52734.1"/>
    </source>
</evidence>
<proteinExistence type="predicted"/>
<dbReference type="Proteomes" id="UP000048289">
    <property type="component" value="Unassembled WGS sequence"/>
</dbReference>